<dbReference type="EMBL" id="FOUA01000001">
    <property type="protein sequence ID" value="SFL60362.1"/>
    <property type="molecule type" value="Genomic_DNA"/>
</dbReference>
<dbReference type="OrthoDB" id="9804578at2"/>
<dbReference type="Pfam" id="PF00290">
    <property type="entry name" value="Trp_syntA"/>
    <property type="match status" value="1"/>
</dbReference>
<dbReference type="PANTHER" id="PTHR43406:SF1">
    <property type="entry name" value="TRYPTOPHAN SYNTHASE ALPHA CHAIN, CHLOROPLASTIC"/>
    <property type="match status" value="1"/>
</dbReference>
<dbReference type="STRING" id="653930.SAMN05216589_1303"/>
<evidence type="ECO:0000313" key="16">
    <source>
        <dbReference type="Proteomes" id="UP000305198"/>
    </source>
</evidence>
<dbReference type="SUPFAM" id="SSF51366">
    <property type="entry name" value="Ribulose-phoshate binding barrel"/>
    <property type="match status" value="1"/>
</dbReference>
<evidence type="ECO:0000256" key="7">
    <source>
        <dbReference type="ARBA" id="ARBA00023239"/>
    </source>
</evidence>
<dbReference type="Proteomes" id="UP000186599">
    <property type="component" value="Unassembled WGS sequence"/>
</dbReference>
<dbReference type="RefSeq" id="WP_036989596.1">
    <property type="nucleotide sequence ID" value="NZ_FOGN01000001.1"/>
</dbReference>
<evidence type="ECO:0000256" key="8">
    <source>
        <dbReference type="ARBA" id="ARBA00049047"/>
    </source>
</evidence>
<dbReference type="NCBIfam" id="TIGR00262">
    <property type="entry name" value="trpA"/>
    <property type="match status" value="1"/>
</dbReference>
<comment type="pathway">
    <text evidence="2 9">Amino-acid biosynthesis; L-tryptophan biosynthesis; L-tryptophan from chorismate: step 5/5.</text>
</comment>
<name>A0A031MH75_9GAMM</name>
<comment type="catalytic activity">
    <reaction evidence="8 9">
        <text>(1S,2R)-1-C-(indol-3-yl)glycerol 3-phosphate + L-serine = D-glyceraldehyde 3-phosphate + L-tryptophan + H2O</text>
        <dbReference type="Rhea" id="RHEA:10532"/>
        <dbReference type="ChEBI" id="CHEBI:15377"/>
        <dbReference type="ChEBI" id="CHEBI:33384"/>
        <dbReference type="ChEBI" id="CHEBI:57912"/>
        <dbReference type="ChEBI" id="CHEBI:58866"/>
        <dbReference type="ChEBI" id="CHEBI:59776"/>
        <dbReference type="EC" id="4.2.1.20"/>
    </reaction>
</comment>
<keyword evidence="4 9" id="KW-0028">Amino-acid biosynthesis</keyword>
<sequence length="267" mass="28514">MSRIQQCFDALRASGRKALIPYVTAGDPNPEMTLPLMHELVEAGVDVIELGIPFSDPMADGPVIQLAMERALAHNVSLRQVMEMVREFRTTNQTTPVVLMGYLNPMERMGYETFAREAAAAGIDGVLTVDLPPEEAEEVAPLFREHGLDCIFLLAPTTTLARARKICEHASGYVYYVSLKGVTGSAALNVTEVADKLAQLRTVTDLPIGVGFGIRDGASAAAVAGVADGVVVGSVLVNQIAAHVGEPEQARAGITAVIREMRAAMDR</sequence>
<feature type="active site" description="Proton acceptor" evidence="9">
    <location>
        <position position="60"/>
    </location>
</feature>
<evidence type="ECO:0000256" key="1">
    <source>
        <dbReference type="ARBA" id="ARBA00003365"/>
    </source>
</evidence>
<evidence type="ECO:0000256" key="4">
    <source>
        <dbReference type="ARBA" id="ARBA00022605"/>
    </source>
</evidence>
<comment type="function">
    <text evidence="1 9">The alpha subunit is responsible for the aldol cleavage of indoleglycerol phosphate to indole and glyceraldehyde 3-phosphate.</text>
</comment>
<gene>
    <name evidence="9" type="primary">trpA</name>
    <name evidence="13" type="ORF">FA869_10810</name>
    <name evidence="12" type="ORF">SAMN04487855_0324</name>
    <name evidence="11" type="ORF">SAMN05216589_1303</name>
</gene>
<evidence type="ECO:0000256" key="2">
    <source>
        <dbReference type="ARBA" id="ARBA00004733"/>
    </source>
</evidence>
<accession>A0A031MH75</accession>
<dbReference type="GO" id="GO:0005829">
    <property type="term" value="C:cytosol"/>
    <property type="evidence" value="ECO:0007669"/>
    <property type="project" value="TreeGrafter"/>
</dbReference>
<evidence type="ECO:0000256" key="5">
    <source>
        <dbReference type="ARBA" id="ARBA00022822"/>
    </source>
</evidence>
<dbReference type="Gene3D" id="3.20.20.70">
    <property type="entry name" value="Aldolase class I"/>
    <property type="match status" value="1"/>
</dbReference>
<comment type="subunit">
    <text evidence="3 9">Tetramer of two alpha and two beta chains.</text>
</comment>
<keyword evidence="6 9" id="KW-0057">Aromatic amino acid biosynthesis</keyword>
<dbReference type="Proteomes" id="UP000305198">
    <property type="component" value="Unassembled WGS sequence"/>
</dbReference>
<evidence type="ECO:0000256" key="10">
    <source>
        <dbReference type="RuleBase" id="RU003662"/>
    </source>
</evidence>
<comment type="similarity">
    <text evidence="9 10">Belongs to the TrpA family.</text>
</comment>
<evidence type="ECO:0000256" key="6">
    <source>
        <dbReference type="ARBA" id="ARBA00023141"/>
    </source>
</evidence>
<dbReference type="GO" id="GO:0004834">
    <property type="term" value="F:tryptophan synthase activity"/>
    <property type="evidence" value="ECO:0007669"/>
    <property type="project" value="UniProtKB-UniRule"/>
</dbReference>
<dbReference type="Proteomes" id="UP000186904">
    <property type="component" value="Unassembled WGS sequence"/>
</dbReference>
<evidence type="ECO:0000256" key="3">
    <source>
        <dbReference type="ARBA" id="ARBA00011270"/>
    </source>
</evidence>
<dbReference type="EMBL" id="SWAV01000003">
    <property type="protein sequence ID" value="TKA91579.1"/>
    <property type="molecule type" value="Genomic_DNA"/>
</dbReference>
<dbReference type="PANTHER" id="PTHR43406">
    <property type="entry name" value="TRYPTOPHAN SYNTHASE, ALPHA CHAIN"/>
    <property type="match status" value="1"/>
</dbReference>
<dbReference type="InterPro" id="IPR013785">
    <property type="entry name" value="Aldolase_TIM"/>
</dbReference>
<dbReference type="EC" id="4.2.1.20" evidence="9"/>
<dbReference type="PROSITE" id="PS00167">
    <property type="entry name" value="TRP_SYNTHASE_ALPHA"/>
    <property type="match status" value="1"/>
</dbReference>
<evidence type="ECO:0000313" key="14">
    <source>
        <dbReference type="Proteomes" id="UP000186599"/>
    </source>
</evidence>
<evidence type="ECO:0000313" key="15">
    <source>
        <dbReference type="Proteomes" id="UP000186904"/>
    </source>
</evidence>
<dbReference type="InterPro" id="IPR002028">
    <property type="entry name" value="Trp_synthase_suA"/>
</dbReference>
<organism evidence="13 16">
    <name type="scientific">Halopseudomonas bauzanensis</name>
    <dbReference type="NCBI Taxonomy" id="653930"/>
    <lineage>
        <taxon>Bacteria</taxon>
        <taxon>Pseudomonadati</taxon>
        <taxon>Pseudomonadota</taxon>
        <taxon>Gammaproteobacteria</taxon>
        <taxon>Pseudomonadales</taxon>
        <taxon>Pseudomonadaceae</taxon>
        <taxon>Halopseudomonas</taxon>
    </lineage>
</organism>
<dbReference type="InterPro" id="IPR011060">
    <property type="entry name" value="RibuloseP-bd_barrel"/>
</dbReference>
<evidence type="ECO:0000313" key="12">
    <source>
        <dbReference type="EMBL" id="SFL60362.1"/>
    </source>
</evidence>
<reference evidence="14 15" key="1">
    <citation type="submission" date="2016-10" db="EMBL/GenBank/DDBJ databases">
        <authorList>
            <person name="de Groot N.N."/>
        </authorList>
    </citation>
    <scope>NUCLEOTIDE SEQUENCE [LARGE SCALE GENOMIC DNA]</scope>
    <source>
        <strain evidence="12 14">CGMCC 1.9095</strain>
        <strain evidence="11 15">DSM 22558</strain>
    </source>
</reference>
<evidence type="ECO:0000313" key="13">
    <source>
        <dbReference type="EMBL" id="TKA91579.1"/>
    </source>
</evidence>
<dbReference type="HAMAP" id="MF_00131">
    <property type="entry name" value="Trp_synth_alpha"/>
    <property type="match status" value="1"/>
</dbReference>
<dbReference type="EMBL" id="FOGN01000001">
    <property type="protein sequence ID" value="SER68657.1"/>
    <property type="molecule type" value="Genomic_DNA"/>
</dbReference>
<dbReference type="InterPro" id="IPR018204">
    <property type="entry name" value="Trp_synthase_alpha_AS"/>
</dbReference>
<dbReference type="UniPathway" id="UPA00035">
    <property type="reaction ID" value="UER00044"/>
</dbReference>
<evidence type="ECO:0000313" key="11">
    <source>
        <dbReference type="EMBL" id="SER68657.1"/>
    </source>
</evidence>
<keyword evidence="14" id="KW-1185">Reference proteome</keyword>
<dbReference type="AlphaFoldDB" id="A0A031MH75"/>
<dbReference type="CDD" id="cd04724">
    <property type="entry name" value="Tryptophan_synthase_alpha"/>
    <property type="match status" value="1"/>
</dbReference>
<protein>
    <recommendedName>
        <fullName evidence="9">Tryptophan synthase alpha chain</fullName>
        <ecNumber evidence="9">4.2.1.20</ecNumber>
    </recommendedName>
</protein>
<proteinExistence type="inferred from homology"/>
<dbReference type="FunFam" id="3.20.20.70:FF:000037">
    <property type="entry name" value="Tryptophan synthase alpha chain"/>
    <property type="match status" value="1"/>
</dbReference>
<evidence type="ECO:0000256" key="9">
    <source>
        <dbReference type="HAMAP-Rule" id="MF_00131"/>
    </source>
</evidence>
<reference evidence="13 16" key="2">
    <citation type="submission" date="2019-04" db="EMBL/GenBank/DDBJ databases">
        <title>Crypto-aerobic microbial life in anoxic (sulfidic) marine sediments.</title>
        <authorList>
            <person name="Bhattacharya S."/>
            <person name="Roy C."/>
            <person name="Mondal N."/>
            <person name="Sarkar J."/>
            <person name="Mandal S."/>
            <person name="Rameez M.J."/>
            <person name="Ghosh W."/>
        </authorList>
    </citation>
    <scope>NUCLEOTIDE SEQUENCE [LARGE SCALE GENOMIC DNA]</scope>
    <source>
        <strain evidence="13 16">SBBB</strain>
    </source>
</reference>
<keyword evidence="5 9" id="KW-0822">Tryptophan biosynthesis</keyword>
<keyword evidence="7 9" id="KW-0456">Lyase</keyword>
<feature type="active site" description="Proton acceptor" evidence="9">
    <location>
        <position position="49"/>
    </location>
</feature>